<proteinExistence type="predicted"/>
<dbReference type="Proteomes" id="UP000678393">
    <property type="component" value="Unassembled WGS sequence"/>
</dbReference>
<dbReference type="AlphaFoldDB" id="A0A8S4A252"/>
<name>A0A8S4A252_9EUPU</name>
<evidence type="ECO:0000313" key="1">
    <source>
        <dbReference type="EMBL" id="CAG5135837.1"/>
    </source>
</evidence>
<organism evidence="1 2">
    <name type="scientific">Candidula unifasciata</name>
    <dbReference type="NCBI Taxonomy" id="100452"/>
    <lineage>
        <taxon>Eukaryota</taxon>
        <taxon>Metazoa</taxon>
        <taxon>Spiralia</taxon>
        <taxon>Lophotrochozoa</taxon>
        <taxon>Mollusca</taxon>
        <taxon>Gastropoda</taxon>
        <taxon>Heterobranchia</taxon>
        <taxon>Euthyneura</taxon>
        <taxon>Panpulmonata</taxon>
        <taxon>Eupulmonata</taxon>
        <taxon>Stylommatophora</taxon>
        <taxon>Helicina</taxon>
        <taxon>Helicoidea</taxon>
        <taxon>Geomitridae</taxon>
        <taxon>Candidula</taxon>
    </lineage>
</organism>
<feature type="non-terminal residue" evidence="1">
    <location>
        <position position="103"/>
    </location>
</feature>
<accession>A0A8S4A252</accession>
<sequence>ANPIFLEKIMLEYQEDGLIDNRCVNESTFDEQELTMSIATEDSYSKATGQSNKAEMYLSAVIAEHELQAKGQMTETGQDRFGSSSAETMETPPVYVAFRNGLK</sequence>
<gene>
    <name evidence="1" type="ORF">CUNI_LOCUS21395</name>
</gene>
<evidence type="ECO:0000313" key="2">
    <source>
        <dbReference type="Proteomes" id="UP000678393"/>
    </source>
</evidence>
<keyword evidence="2" id="KW-1185">Reference proteome</keyword>
<comment type="caution">
    <text evidence="1">The sequence shown here is derived from an EMBL/GenBank/DDBJ whole genome shotgun (WGS) entry which is preliminary data.</text>
</comment>
<reference evidence="1" key="1">
    <citation type="submission" date="2021-04" db="EMBL/GenBank/DDBJ databases">
        <authorList>
            <consortium name="Molecular Ecology Group"/>
        </authorList>
    </citation>
    <scope>NUCLEOTIDE SEQUENCE</scope>
</reference>
<protein>
    <submittedName>
        <fullName evidence="1">Uncharacterized protein</fullName>
    </submittedName>
</protein>
<dbReference type="EMBL" id="CAJHNH020008463">
    <property type="protein sequence ID" value="CAG5135837.1"/>
    <property type="molecule type" value="Genomic_DNA"/>
</dbReference>